<keyword evidence="3" id="KW-1185">Reference proteome</keyword>
<feature type="compositionally biased region" description="Polar residues" evidence="1">
    <location>
        <begin position="1"/>
        <end position="14"/>
    </location>
</feature>
<feature type="region of interest" description="Disordered" evidence="1">
    <location>
        <begin position="1"/>
        <end position="83"/>
    </location>
</feature>
<evidence type="ECO:0000256" key="1">
    <source>
        <dbReference type="SAM" id="MobiDB-lite"/>
    </source>
</evidence>
<organism evidence="2 3">
    <name type="scientific">Botrytis fragariae</name>
    <dbReference type="NCBI Taxonomy" id="1964551"/>
    <lineage>
        <taxon>Eukaryota</taxon>
        <taxon>Fungi</taxon>
        <taxon>Dikarya</taxon>
        <taxon>Ascomycota</taxon>
        <taxon>Pezizomycotina</taxon>
        <taxon>Leotiomycetes</taxon>
        <taxon>Helotiales</taxon>
        <taxon>Sclerotiniaceae</taxon>
        <taxon>Botrytis</taxon>
    </lineage>
</organism>
<evidence type="ECO:0000313" key="2">
    <source>
        <dbReference type="EMBL" id="KAF5877515.1"/>
    </source>
</evidence>
<name>A0A8H6EMN9_9HELO</name>
<reference evidence="2 3" key="1">
    <citation type="journal article" date="2020" name="Phytopathology">
        <title>A high-quality genome resource of Botrytis fragariae, a new and rapidly spreading fungal pathogen causing strawberry gray mold in the U.S.A.</title>
        <authorList>
            <person name="Wu Y."/>
            <person name="Saski C.A."/>
            <person name="Schnabel G."/>
            <person name="Xiao S."/>
            <person name="Hu M."/>
        </authorList>
    </citation>
    <scope>NUCLEOTIDE SEQUENCE [LARGE SCALE GENOMIC DNA]</scope>
    <source>
        <strain evidence="2 3">BVB16</strain>
    </source>
</reference>
<dbReference type="AlphaFoldDB" id="A0A8H6EMN9"/>
<proteinExistence type="predicted"/>
<evidence type="ECO:0000313" key="3">
    <source>
        <dbReference type="Proteomes" id="UP000531561"/>
    </source>
</evidence>
<dbReference type="Proteomes" id="UP000531561">
    <property type="component" value="Unassembled WGS sequence"/>
</dbReference>
<accession>A0A8H6EMN9</accession>
<feature type="compositionally biased region" description="Basic and acidic residues" evidence="1">
    <location>
        <begin position="73"/>
        <end position="83"/>
    </location>
</feature>
<protein>
    <submittedName>
        <fullName evidence="2">Uncharacterized protein</fullName>
    </submittedName>
</protein>
<dbReference type="OrthoDB" id="10502886at2759"/>
<comment type="caution">
    <text evidence="2">The sequence shown here is derived from an EMBL/GenBank/DDBJ whole genome shotgun (WGS) entry which is preliminary data.</text>
</comment>
<dbReference type="RefSeq" id="XP_037196461.1">
    <property type="nucleotide sequence ID" value="XM_037332307.1"/>
</dbReference>
<sequence>MPADRNSGSGNPTGSKPKKNKAKQEKNELDNAVMDGIIFKPTKQPGLRSREKSMDPKSPGNRIVQERMAQCAKAKEEKKKKET</sequence>
<gene>
    <name evidence="2" type="ORF">Bfra_001882</name>
</gene>
<dbReference type="GeneID" id="59255999"/>
<dbReference type="EMBL" id="JABFCT010000003">
    <property type="protein sequence ID" value="KAF5877515.1"/>
    <property type="molecule type" value="Genomic_DNA"/>
</dbReference>